<dbReference type="GO" id="GO:0009236">
    <property type="term" value="P:cobalamin biosynthetic process"/>
    <property type="evidence" value="ECO:0007669"/>
    <property type="project" value="UniProtKB-UniRule"/>
</dbReference>
<dbReference type="GO" id="GO:0008820">
    <property type="term" value="F:cobinamide phosphate guanylyltransferase activity"/>
    <property type="evidence" value="ECO:0007669"/>
    <property type="project" value="UniProtKB-UniRule"/>
</dbReference>
<evidence type="ECO:0000256" key="14">
    <source>
        <dbReference type="PIRNR" id="PIRNR006135"/>
    </source>
</evidence>
<keyword evidence="18" id="KW-1185">Reference proteome</keyword>
<evidence type="ECO:0000256" key="8">
    <source>
        <dbReference type="ARBA" id="ARBA00022573"/>
    </source>
</evidence>
<dbReference type="GO" id="GO:0005524">
    <property type="term" value="F:ATP binding"/>
    <property type="evidence" value="ECO:0007669"/>
    <property type="project" value="UniProtKB-UniRule"/>
</dbReference>
<evidence type="ECO:0000313" key="17">
    <source>
        <dbReference type="EMBL" id="KMT65341.1"/>
    </source>
</evidence>
<evidence type="ECO:0000256" key="15">
    <source>
        <dbReference type="PIRSR" id="PIRSR006135-1"/>
    </source>
</evidence>
<dbReference type="GO" id="GO:0005525">
    <property type="term" value="F:GTP binding"/>
    <property type="evidence" value="ECO:0007669"/>
    <property type="project" value="UniProtKB-UniRule"/>
</dbReference>
<keyword evidence="12 14" id="KW-0067">ATP-binding</keyword>
<dbReference type="PANTHER" id="PTHR34848">
    <property type="match status" value="1"/>
</dbReference>
<sequence length="184" mass="20817">MINLIIGGARSGKSNYAERLAKALFDNNTSKMIHYIATAECIDQEMEQRINQHRLNRLARFKQNTVELHEVPLELGDKLKQLNQPNNIILVDCLTLWLNNQLYYSPEQDFADLCESTSNLINNLQADVIFVSNEVGLGIIPHNEISRRFVDEAGRLNQAIAKNSDNVIFMLAGIEQCLKGAVYV</sequence>
<dbReference type="AlphaFoldDB" id="A0A0J8JLA5"/>
<dbReference type="PANTHER" id="PTHR34848:SF1">
    <property type="entry name" value="BIFUNCTIONAL ADENOSYLCOBALAMIN BIOSYNTHESIS PROTEIN COBU"/>
    <property type="match status" value="1"/>
</dbReference>
<dbReference type="EMBL" id="LAZL01000012">
    <property type="protein sequence ID" value="KMT65341.1"/>
    <property type="molecule type" value="Genomic_DNA"/>
</dbReference>
<reference evidence="17 18" key="1">
    <citation type="submission" date="2015-04" db="EMBL/GenBank/DDBJ databases">
        <title>Draft Genome Sequence of the Novel Agar-Digesting Marine Bacterium Q1.</title>
        <authorList>
            <person name="Li Y."/>
            <person name="Li D."/>
            <person name="Chen G."/>
            <person name="Du Z."/>
        </authorList>
    </citation>
    <scope>NUCLEOTIDE SEQUENCE [LARGE SCALE GENOMIC DNA]</scope>
    <source>
        <strain evidence="17 18">Q1</strain>
    </source>
</reference>
<comment type="function">
    <text evidence="4 14">Catalyzes ATP-dependent phosphorylation of adenosylcobinamide and addition of GMP to adenosylcobinamide phosphate.</text>
</comment>
<evidence type="ECO:0000256" key="16">
    <source>
        <dbReference type="PIRSR" id="PIRSR006135-2"/>
    </source>
</evidence>
<evidence type="ECO:0000256" key="11">
    <source>
        <dbReference type="ARBA" id="ARBA00022777"/>
    </source>
</evidence>
<evidence type="ECO:0000256" key="1">
    <source>
        <dbReference type="ARBA" id="ARBA00000312"/>
    </source>
</evidence>
<comment type="catalytic activity">
    <reaction evidence="3">
        <text>adenosylcob(III)inamide + GTP = adenosylcob(III)inamide phosphate + GDP + H(+)</text>
        <dbReference type="Rhea" id="RHEA:15765"/>
        <dbReference type="ChEBI" id="CHEBI:2480"/>
        <dbReference type="ChEBI" id="CHEBI:15378"/>
        <dbReference type="ChEBI" id="CHEBI:37565"/>
        <dbReference type="ChEBI" id="CHEBI:58189"/>
        <dbReference type="ChEBI" id="CHEBI:58502"/>
        <dbReference type="EC" id="2.7.1.156"/>
    </reaction>
</comment>
<keyword evidence="11 14" id="KW-0418">Kinase</keyword>
<feature type="binding site" evidence="16">
    <location>
        <position position="92"/>
    </location>
    <ligand>
        <name>GTP</name>
        <dbReference type="ChEBI" id="CHEBI:37565"/>
    </ligand>
</feature>
<accession>A0A0J8JLA5</accession>
<comment type="catalytic activity">
    <reaction evidence="2 14">
        <text>adenosylcob(III)inamide phosphate + GTP + H(+) = adenosylcob(III)inamide-GDP + diphosphate</text>
        <dbReference type="Rhea" id="RHEA:22712"/>
        <dbReference type="ChEBI" id="CHEBI:15378"/>
        <dbReference type="ChEBI" id="CHEBI:33019"/>
        <dbReference type="ChEBI" id="CHEBI:37565"/>
        <dbReference type="ChEBI" id="CHEBI:58502"/>
        <dbReference type="ChEBI" id="CHEBI:60487"/>
        <dbReference type="EC" id="2.7.7.62"/>
    </reaction>
</comment>
<dbReference type="PIRSF" id="PIRSF006135">
    <property type="entry name" value="CobU"/>
    <property type="match status" value="1"/>
</dbReference>
<evidence type="ECO:0000256" key="7">
    <source>
        <dbReference type="ARBA" id="ARBA00007490"/>
    </source>
</evidence>
<evidence type="ECO:0000256" key="5">
    <source>
        <dbReference type="ARBA" id="ARBA00004692"/>
    </source>
</evidence>
<dbReference type="EC" id="2.7.7.62" evidence="14"/>
<keyword evidence="13 14" id="KW-0342">GTP-binding</keyword>
<feature type="binding site" evidence="16">
    <location>
        <begin position="54"/>
        <end position="57"/>
    </location>
    <ligand>
        <name>GTP</name>
        <dbReference type="ChEBI" id="CHEBI:37565"/>
    </ligand>
</feature>
<name>A0A0J8JLA5_9ALTE</name>
<evidence type="ECO:0000256" key="3">
    <source>
        <dbReference type="ARBA" id="ARBA00001522"/>
    </source>
</evidence>
<evidence type="ECO:0000313" key="18">
    <source>
        <dbReference type="Proteomes" id="UP000037600"/>
    </source>
</evidence>
<dbReference type="NCBIfam" id="NF004469">
    <property type="entry name" value="PRK05800.1"/>
    <property type="match status" value="1"/>
</dbReference>
<keyword evidence="8 14" id="KW-0169">Cobalamin biosynthesis</keyword>
<protein>
    <recommendedName>
        <fullName evidence="14">Bifunctional adenosylcobalamin biosynthesis protein</fullName>
        <ecNumber evidence="14">2.7.1.156</ecNumber>
        <ecNumber evidence="14">2.7.7.62</ecNumber>
    </recommendedName>
</protein>
<evidence type="ECO:0000256" key="4">
    <source>
        <dbReference type="ARBA" id="ARBA00003889"/>
    </source>
</evidence>
<dbReference type="InterPro" id="IPR003203">
    <property type="entry name" value="CobU/CobP"/>
</dbReference>
<dbReference type="GO" id="GO:0043752">
    <property type="term" value="F:adenosylcobinamide kinase activity"/>
    <property type="evidence" value="ECO:0007669"/>
    <property type="project" value="UniProtKB-EC"/>
</dbReference>
<comment type="catalytic activity">
    <reaction evidence="1 14">
        <text>adenosylcob(III)inamide + ATP = adenosylcob(III)inamide phosphate + ADP + H(+)</text>
        <dbReference type="Rhea" id="RHEA:15769"/>
        <dbReference type="ChEBI" id="CHEBI:2480"/>
        <dbReference type="ChEBI" id="CHEBI:15378"/>
        <dbReference type="ChEBI" id="CHEBI:30616"/>
        <dbReference type="ChEBI" id="CHEBI:58502"/>
        <dbReference type="ChEBI" id="CHEBI:456216"/>
        <dbReference type="EC" id="2.7.1.156"/>
    </reaction>
</comment>
<comment type="similarity">
    <text evidence="7 14">Belongs to the CobU/CobP family.</text>
</comment>
<feature type="binding site" evidence="16">
    <location>
        <begin position="37"/>
        <end position="39"/>
    </location>
    <ligand>
        <name>GTP</name>
        <dbReference type="ChEBI" id="CHEBI:37565"/>
    </ligand>
</feature>
<evidence type="ECO:0000256" key="6">
    <source>
        <dbReference type="ARBA" id="ARBA00005159"/>
    </source>
</evidence>
<dbReference type="PATRIC" id="fig|1513271.3.peg.2022"/>
<keyword evidence="10 14" id="KW-0547">Nucleotide-binding</keyword>
<evidence type="ECO:0000256" key="10">
    <source>
        <dbReference type="ARBA" id="ARBA00022741"/>
    </source>
</evidence>
<gene>
    <name evidence="17" type="ORF">XM47_09950</name>
</gene>
<dbReference type="CDD" id="cd00544">
    <property type="entry name" value="CobU"/>
    <property type="match status" value="1"/>
</dbReference>
<proteinExistence type="inferred from homology"/>
<dbReference type="OrthoDB" id="9788370at2"/>
<comment type="pathway">
    <text evidence="6 14">Cofactor biosynthesis; adenosylcobalamin biosynthesis; adenosylcobalamin from cob(II)yrinate a,c-diamide: step 5/7.</text>
</comment>
<comment type="pathway">
    <text evidence="5 14">Cofactor biosynthesis; adenosylcobalamin biosynthesis; adenosylcobalamin from cob(II)yrinate a,c-diamide: step 6/7.</text>
</comment>
<feature type="active site" description="GMP-histidine intermediate" evidence="15">
    <location>
        <position position="53"/>
    </location>
</feature>
<organism evidence="17 18">
    <name type="scientific">Catenovulum maritimum</name>
    <dbReference type="NCBI Taxonomy" id="1513271"/>
    <lineage>
        <taxon>Bacteria</taxon>
        <taxon>Pseudomonadati</taxon>
        <taxon>Pseudomonadota</taxon>
        <taxon>Gammaproteobacteria</taxon>
        <taxon>Alteromonadales</taxon>
        <taxon>Alteromonadaceae</taxon>
        <taxon>Catenovulum</taxon>
    </lineage>
</organism>
<dbReference type="SUPFAM" id="SSF52540">
    <property type="entry name" value="P-loop containing nucleoside triphosphate hydrolases"/>
    <property type="match status" value="1"/>
</dbReference>
<dbReference type="UniPathway" id="UPA00148">
    <property type="reaction ID" value="UER00236"/>
</dbReference>
<comment type="caution">
    <text evidence="17">The sequence shown here is derived from an EMBL/GenBank/DDBJ whole genome shotgun (WGS) entry which is preliminary data.</text>
</comment>
<dbReference type="Pfam" id="PF02283">
    <property type="entry name" value="CobU"/>
    <property type="match status" value="1"/>
</dbReference>
<keyword evidence="9 14" id="KW-0808">Transferase</keyword>
<dbReference type="Gene3D" id="3.40.50.300">
    <property type="entry name" value="P-loop containing nucleotide triphosphate hydrolases"/>
    <property type="match status" value="1"/>
</dbReference>
<evidence type="ECO:0000256" key="2">
    <source>
        <dbReference type="ARBA" id="ARBA00000711"/>
    </source>
</evidence>
<dbReference type="InterPro" id="IPR027417">
    <property type="entry name" value="P-loop_NTPase"/>
</dbReference>
<dbReference type="STRING" id="1513271.XM47_09950"/>
<evidence type="ECO:0000256" key="12">
    <source>
        <dbReference type="ARBA" id="ARBA00022840"/>
    </source>
</evidence>
<dbReference type="Proteomes" id="UP000037600">
    <property type="component" value="Unassembled WGS sequence"/>
</dbReference>
<dbReference type="RefSeq" id="WP_048692140.1">
    <property type="nucleotide sequence ID" value="NZ_KQ130489.1"/>
</dbReference>
<dbReference type="EC" id="2.7.1.156" evidence="14"/>
<feature type="binding site" evidence="16">
    <location>
        <position position="70"/>
    </location>
    <ligand>
        <name>GTP</name>
        <dbReference type="ChEBI" id="CHEBI:37565"/>
    </ligand>
</feature>
<feature type="binding site" evidence="16">
    <location>
        <begin position="7"/>
        <end position="14"/>
    </location>
    <ligand>
        <name>GTP</name>
        <dbReference type="ChEBI" id="CHEBI:37565"/>
    </ligand>
</feature>
<evidence type="ECO:0000256" key="9">
    <source>
        <dbReference type="ARBA" id="ARBA00022679"/>
    </source>
</evidence>
<evidence type="ECO:0000256" key="13">
    <source>
        <dbReference type="ARBA" id="ARBA00023134"/>
    </source>
</evidence>